<keyword evidence="2" id="KW-0732">Signal</keyword>
<evidence type="ECO:0000313" key="3">
    <source>
        <dbReference type="EMBL" id="CAK0787166.1"/>
    </source>
</evidence>
<feature type="signal peptide" evidence="2">
    <location>
        <begin position="1"/>
        <end position="31"/>
    </location>
</feature>
<dbReference type="EMBL" id="CAUYUE010000016">
    <property type="protein sequence ID" value="CAK0787166.1"/>
    <property type="molecule type" value="Genomic_DNA"/>
</dbReference>
<evidence type="ECO:0000256" key="2">
    <source>
        <dbReference type="SAM" id="SignalP"/>
    </source>
</evidence>
<sequence length="139" mass="13768">MAMMRCSARHTSPVVLIALFTSLVALKAASAAAVMDSVSHRQGASRKLAAGSPADTNVNVNIPGVLVSPGPQPPASPPPPPSPPSPPTTPPQKVTTNVNVSPAGDGGVQVLVATPPAPGPQTDVSVNVPGFFSGLVNVG</sequence>
<organism evidence="3 4">
    <name type="scientific">Coccomyxa viridis</name>
    <dbReference type="NCBI Taxonomy" id="1274662"/>
    <lineage>
        <taxon>Eukaryota</taxon>
        <taxon>Viridiplantae</taxon>
        <taxon>Chlorophyta</taxon>
        <taxon>core chlorophytes</taxon>
        <taxon>Trebouxiophyceae</taxon>
        <taxon>Trebouxiophyceae incertae sedis</taxon>
        <taxon>Coccomyxaceae</taxon>
        <taxon>Coccomyxa</taxon>
    </lineage>
</organism>
<accession>A0AAV1IK13</accession>
<dbReference type="AlphaFoldDB" id="A0AAV1IK13"/>
<reference evidence="3 4" key="1">
    <citation type="submission" date="2023-10" db="EMBL/GenBank/DDBJ databases">
        <authorList>
            <person name="Maclean D."/>
            <person name="Macfadyen A."/>
        </authorList>
    </citation>
    <scope>NUCLEOTIDE SEQUENCE [LARGE SCALE GENOMIC DNA]</scope>
</reference>
<evidence type="ECO:0000313" key="4">
    <source>
        <dbReference type="Proteomes" id="UP001314263"/>
    </source>
</evidence>
<feature type="region of interest" description="Disordered" evidence="1">
    <location>
        <begin position="39"/>
        <end position="122"/>
    </location>
</feature>
<gene>
    <name evidence="3" type="ORF">CVIRNUC_010382</name>
</gene>
<evidence type="ECO:0008006" key="5">
    <source>
        <dbReference type="Google" id="ProtNLM"/>
    </source>
</evidence>
<dbReference type="Proteomes" id="UP001314263">
    <property type="component" value="Unassembled WGS sequence"/>
</dbReference>
<feature type="chain" id="PRO_5043595062" description="Extracellular protein" evidence="2">
    <location>
        <begin position="32"/>
        <end position="139"/>
    </location>
</feature>
<proteinExistence type="predicted"/>
<keyword evidence="4" id="KW-1185">Reference proteome</keyword>
<name>A0AAV1IK13_9CHLO</name>
<feature type="compositionally biased region" description="Pro residues" evidence="1">
    <location>
        <begin position="70"/>
        <end position="90"/>
    </location>
</feature>
<protein>
    <recommendedName>
        <fullName evidence="5">Extracellular protein</fullName>
    </recommendedName>
</protein>
<comment type="caution">
    <text evidence="3">The sequence shown here is derived from an EMBL/GenBank/DDBJ whole genome shotgun (WGS) entry which is preliminary data.</text>
</comment>
<evidence type="ECO:0000256" key="1">
    <source>
        <dbReference type="SAM" id="MobiDB-lite"/>
    </source>
</evidence>